<reference evidence="2 3" key="1">
    <citation type="journal article" date="2018" name="Elife">
        <title>Firefly genomes illuminate parallel origins of bioluminescence in beetles.</title>
        <authorList>
            <person name="Fallon T.R."/>
            <person name="Lower S.E."/>
            <person name="Chang C.H."/>
            <person name="Bessho-Uehara M."/>
            <person name="Martin G.J."/>
            <person name="Bewick A.J."/>
            <person name="Behringer M."/>
            <person name="Debat H.J."/>
            <person name="Wong I."/>
            <person name="Day J.C."/>
            <person name="Suvorov A."/>
            <person name="Silva C.J."/>
            <person name="Stanger-Hall K.F."/>
            <person name="Hall D.W."/>
            <person name="Schmitz R.J."/>
            <person name="Nelson D.R."/>
            <person name="Lewis S.M."/>
            <person name="Shigenobu S."/>
            <person name="Bybee S.M."/>
            <person name="Larracuente A.M."/>
            <person name="Oba Y."/>
            <person name="Weng J.K."/>
        </authorList>
    </citation>
    <scope>NUCLEOTIDE SEQUENCE [LARGE SCALE GENOMIC DNA]</scope>
    <source>
        <strain evidence="2">1611_PpyrPB1</strain>
        <tissue evidence="2">Whole body</tissue>
    </source>
</reference>
<evidence type="ECO:0000313" key="2">
    <source>
        <dbReference type="EMBL" id="KAB0793770.1"/>
    </source>
</evidence>
<dbReference type="OrthoDB" id="8300214at2759"/>
<dbReference type="InterPro" id="IPR029063">
    <property type="entry name" value="SAM-dependent_MTases_sf"/>
</dbReference>
<evidence type="ECO:0000313" key="3">
    <source>
        <dbReference type="Proteomes" id="UP000327044"/>
    </source>
</evidence>
<dbReference type="InterPro" id="IPR013216">
    <property type="entry name" value="Methyltransf_11"/>
</dbReference>
<accession>A0A5N4A8X3</accession>
<feature type="domain" description="Methyltransferase type 11" evidence="1">
    <location>
        <begin position="38"/>
        <end position="139"/>
    </location>
</feature>
<dbReference type="EMBL" id="VVIM01000009">
    <property type="protein sequence ID" value="KAB0793770.1"/>
    <property type="molecule type" value="Genomic_DNA"/>
</dbReference>
<dbReference type="PANTHER" id="PTHR43464">
    <property type="entry name" value="METHYLTRANSFERASE"/>
    <property type="match status" value="1"/>
</dbReference>
<dbReference type="SUPFAM" id="SSF53335">
    <property type="entry name" value="S-adenosyl-L-methionine-dependent methyltransferases"/>
    <property type="match status" value="1"/>
</dbReference>
<dbReference type="Proteomes" id="UP000327044">
    <property type="component" value="Unassembled WGS sequence"/>
</dbReference>
<proteinExistence type="predicted"/>
<dbReference type="CDD" id="cd02440">
    <property type="entry name" value="AdoMet_MTases"/>
    <property type="match status" value="1"/>
</dbReference>
<name>A0A5N4A8X3_PHOPY</name>
<evidence type="ECO:0000259" key="1">
    <source>
        <dbReference type="Pfam" id="PF08241"/>
    </source>
</evidence>
<organism evidence="2 3">
    <name type="scientific">Photinus pyralis</name>
    <name type="common">Common eastern firefly</name>
    <name type="synonym">Lampyris pyralis</name>
    <dbReference type="NCBI Taxonomy" id="7054"/>
    <lineage>
        <taxon>Eukaryota</taxon>
        <taxon>Metazoa</taxon>
        <taxon>Ecdysozoa</taxon>
        <taxon>Arthropoda</taxon>
        <taxon>Hexapoda</taxon>
        <taxon>Insecta</taxon>
        <taxon>Pterygota</taxon>
        <taxon>Neoptera</taxon>
        <taxon>Endopterygota</taxon>
        <taxon>Coleoptera</taxon>
        <taxon>Polyphaga</taxon>
        <taxon>Elateriformia</taxon>
        <taxon>Elateroidea</taxon>
        <taxon>Lampyridae</taxon>
        <taxon>Lampyrinae</taxon>
        <taxon>Photinus</taxon>
    </lineage>
</organism>
<dbReference type="Pfam" id="PF08241">
    <property type="entry name" value="Methyltransf_11"/>
    <property type="match status" value="1"/>
</dbReference>
<dbReference type="InParanoid" id="A0A5N4A8X3"/>
<dbReference type="PANTHER" id="PTHR43464:SF23">
    <property type="entry name" value="JUVENILE HORMONE ACID O-METHYLTRANSFERASE"/>
    <property type="match status" value="1"/>
</dbReference>
<dbReference type="Gene3D" id="3.40.50.150">
    <property type="entry name" value="Vaccinia Virus protein VP39"/>
    <property type="match status" value="1"/>
</dbReference>
<dbReference type="AlphaFoldDB" id="A0A5N4A8X3"/>
<protein>
    <recommendedName>
        <fullName evidence="1">Methyltransferase type 11 domain-containing protein</fullName>
    </recommendedName>
</protein>
<dbReference type="GO" id="GO:0010420">
    <property type="term" value="F:polyprenyldihydroxybenzoate methyltransferase activity"/>
    <property type="evidence" value="ECO:0007669"/>
    <property type="project" value="TreeGrafter"/>
</dbReference>
<comment type="caution">
    <text evidence="2">The sequence shown here is derived from an EMBL/GenBank/DDBJ whole genome shotgun (WGS) entry which is preliminary data.</text>
</comment>
<sequence length="197" mass="23547">MKYPAWFMRFNFQTQREFLYMKRKYLSCLNFKEDCQVLDIGCGPGDITRYGLLPLLPKTAKKLVGIDLSSQMVDFAKKFHQDDDRVSFQQLDICTDSIPPHFHNCFDHAFSFYCLHYVPDLRKAIANIHRMLKPKGDFFANLFSYNYLFDIYEQLSTVEKWKPYVHDYKRKMNQFQNTVNFKEYFQNTLSNGGFNVR</sequence>
<gene>
    <name evidence="2" type="ORF">PPYR_13390</name>
</gene>
<keyword evidence="3" id="KW-1185">Reference proteome</keyword>